<reference evidence="1 2" key="1">
    <citation type="submission" date="2018-10" db="EMBL/GenBank/DDBJ databases">
        <title>Genome assembly for a Yunnan-Guizhou Plateau 3E fish, Anabarilius grahami (Regan), and its evolutionary and genetic applications.</title>
        <authorList>
            <person name="Jiang W."/>
        </authorList>
    </citation>
    <scope>NUCLEOTIDE SEQUENCE [LARGE SCALE GENOMIC DNA]</scope>
    <source>
        <strain evidence="1">AG-KIZ</strain>
        <tissue evidence="1">Muscle</tissue>
    </source>
</reference>
<dbReference type="AlphaFoldDB" id="A0A3N0XP43"/>
<dbReference type="OrthoDB" id="10024684at2759"/>
<gene>
    <name evidence="1" type="ORF">DPX16_21924</name>
</gene>
<protein>
    <submittedName>
        <fullName evidence="1">Nuclear receptor subfamily 2 group C member 2</fullName>
    </submittedName>
</protein>
<accession>A0A3N0XP43</accession>
<dbReference type="PROSITE" id="PS51257">
    <property type="entry name" value="PROKAR_LIPOPROTEIN"/>
    <property type="match status" value="1"/>
</dbReference>
<keyword evidence="1" id="KW-0675">Receptor</keyword>
<sequence length="121" mass="13308">MLNMRWMGNAAQCVLLSCYNQQTSKWEHSLQECGWDLDSAAPLQAQYCADSGSEQHNQHKISAPSWGVGGVTFLQWKRVKVGSDPVAFTSAAVNVPIDSIIPYILKMETADYNSQMTGPAV</sequence>
<organism evidence="1 2">
    <name type="scientific">Anabarilius grahami</name>
    <name type="common">Kanglang fish</name>
    <name type="synonym">Barilius grahami</name>
    <dbReference type="NCBI Taxonomy" id="495550"/>
    <lineage>
        <taxon>Eukaryota</taxon>
        <taxon>Metazoa</taxon>
        <taxon>Chordata</taxon>
        <taxon>Craniata</taxon>
        <taxon>Vertebrata</taxon>
        <taxon>Euteleostomi</taxon>
        <taxon>Actinopterygii</taxon>
        <taxon>Neopterygii</taxon>
        <taxon>Teleostei</taxon>
        <taxon>Ostariophysi</taxon>
        <taxon>Cypriniformes</taxon>
        <taxon>Xenocyprididae</taxon>
        <taxon>Xenocypridinae</taxon>
        <taxon>Xenocypridinae incertae sedis</taxon>
        <taxon>Anabarilius</taxon>
    </lineage>
</organism>
<dbReference type="EMBL" id="RJVU01069130">
    <property type="protein sequence ID" value="ROI74375.1"/>
    <property type="molecule type" value="Genomic_DNA"/>
</dbReference>
<keyword evidence="2" id="KW-1185">Reference proteome</keyword>
<name>A0A3N0XP43_ANAGA</name>
<evidence type="ECO:0000313" key="2">
    <source>
        <dbReference type="Proteomes" id="UP000281406"/>
    </source>
</evidence>
<proteinExistence type="predicted"/>
<dbReference type="Proteomes" id="UP000281406">
    <property type="component" value="Unassembled WGS sequence"/>
</dbReference>
<evidence type="ECO:0000313" key="1">
    <source>
        <dbReference type="EMBL" id="ROI74375.1"/>
    </source>
</evidence>
<comment type="caution">
    <text evidence="1">The sequence shown here is derived from an EMBL/GenBank/DDBJ whole genome shotgun (WGS) entry which is preliminary data.</text>
</comment>